<dbReference type="EMBL" id="JAHRHJ020000007">
    <property type="protein sequence ID" value="KAH9307672.1"/>
    <property type="molecule type" value="Genomic_DNA"/>
</dbReference>
<dbReference type="Gene3D" id="3.80.10.10">
    <property type="entry name" value="Ribonuclease Inhibitor"/>
    <property type="match status" value="3"/>
</dbReference>
<evidence type="ECO:0000256" key="2">
    <source>
        <dbReference type="ARBA" id="ARBA00022475"/>
    </source>
</evidence>
<proteinExistence type="predicted"/>
<dbReference type="SMART" id="SM00369">
    <property type="entry name" value="LRR_TYP"/>
    <property type="match status" value="4"/>
</dbReference>
<dbReference type="InterPro" id="IPR003591">
    <property type="entry name" value="Leu-rich_rpt_typical-subtyp"/>
</dbReference>
<dbReference type="FunFam" id="3.80.10.10:FF:000299">
    <property type="entry name" value="Piriformospora indica-insensitive protein 2"/>
    <property type="match status" value="1"/>
</dbReference>
<dbReference type="AlphaFoldDB" id="A0AA38L0N6"/>
<comment type="subcellular location">
    <subcellularLocation>
        <location evidence="1">Cell membrane</location>
    </subcellularLocation>
</comment>
<reference evidence="7 8" key="1">
    <citation type="journal article" date="2021" name="Nat. Plants">
        <title>The Taxus genome provides insights into paclitaxel biosynthesis.</title>
        <authorList>
            <person name="Xiong X."/>
            <person name="Gou J."/>
            <person name="Liao Q."/>
            <person name="Li Y."/>
            <person name="Zhou Q."/>
            <person name="Bi G."/>
            <person name="Li C."/>
            <person name="Du R."/>
            <person name="Wang X."/>
            <person name="Sun T."/>
            <person name="Guo L."/>
            <person name="Liang H."/>
            <person name="Lu P."/>
            <person name="Wu Y."/>
            <person name="Zhang Z."/>
            <person name="Ro D.K."/>
            <person name="Shang Y."/>
            <person name="Huang S."/>
            <person name="Yan J."/>
        </authorList>
    </citation>
    <scope>NUCLEOTIDE SEQUENCE [LARGE SCALE GENOMIC DNA]</scope>
    <source>
        <strain evidence="7">Ta-2019</strain>
    </source>
</reference>
<dbReference type="Proteomes" id="UP000824469">
    <property type="component" value="Unassembled WGS sequence"/>
</dbReference>
<evidence type="ECO:0000313" key="8">
    <source>
        <dbReference type="Proteomes" id="UP000824469"/>
    </source>
</evidence>
<evidence type="ECO:0000256" key="1">
    <source>
        <dbReference type="ARBA" id="ARBA00004236"/>
    </source>
</evidence>
<evidence type="ECO:0000256" key="6">
    <source>
        <dbReference type="ARBA" id="ARBA00023136"/>
    </source>
</evidence>
<keyword evidence="3" id="KW-0433">Leucine-rich repeat</keyword>
<name>A0AA38L0N6_TAXCH</name>
<evidence type="ECO:0000256" key="5">
    <source>
        <dbReference type="ARBA" id="ARBA00022737"/>
    </source>
</evidence>
<evidence type="ECO:0008006" key="9">
    <source>
        <dbReference type="Google" id="ProtNLM"/>
    </source>
</evidence>
<comment type="caution">
    <text evidence="7">The sequence shown here is derived from an EMBL/GenBank/DDBJ whole genome shotgun (WGS) entry which is preliminary data.</text>
</comment>
<sequence>MFLAQSVTEDYRNSAYMLDSEKQAFYSVLEALGGDLNASNLYPDPCGLTPVPGTSCDQFGDFWYITVLNLGDVYDNSPKCSNNAVLHPSIFNLTHLKTLSLYKCFVNAPQIMPLTQWGNLGGSLQSLIFRNNVALVGELPPEMGKLASLEFLVVTENNMKGNLPKEIGNLTKLRKLVLSHNQFYGTIPPSLEFLHELLILDLSFNQLQGMIPPNLGNLNSLVKMDLSDNGLQSGIPGRFGELKSLTFLDLRNNQLHGNLPVSLIEMANLQELYLSNNPMGGTIDFLHWSNLQLLINLDLSASRYVGKIPESLGKMKMLRYLALNDNALSGKVPKELADLPNLCSLLLNNNNLSGALEFSSKFYQRMGRYLALWGNSRLCYVVQGQNFAPNGVSLCPGMVVAPGKSHEASLNSVAGSGVRSCSSVIQCLLYHISAWYSRIWQNLNPVNQILMAAAKLVAGSSHPSKHEKSIDPERYSIK</sequence>
<dbReference type="InterPro" id="IPR051848">
    <property type="entry name" value="PGIP"/>
</dbReference>
<dbReference type="SUPFAM" id="SSF52058">
    <property type="entry name" value="L domain-like"/>
    <property type="match status" value="1"/>
</dbReference>
<protein>
    <recommendedName>
        <fullName evidence="9">Piriformospora indica-insensitive protein 2</fullName>
    </recommendedName>
</protein>
<evidence type="ECO:0000313" key="7">
    <source>
        <dbReference type="EMBL" id="KAH9307672.1"/>
    </source>
</evidence>
<dbReference type="GO" id="GO:0005886">
    <property type="term" value="C:plasma membrane"/>
    <property type="evidence" value="ECO:0007669"/>
    <property type="project" value="UniProtKB-SubCell"/>
</dbReference>
<keyword evidence="8" id="KW-1185">Reference proteome</keyword>
<keyword evidence="4" id="KW-0732">Signal</keyword>
<dbReference type="OMA" id="SCFPATN"/>
<dbReference type="FunFam" id="3.80.10.10:FF:000269">
    <property type="entry name" value="Piriformospora indica-insensitive protein 2"/>
    <property type="match status" value="1"/>
</dbReference>
<dbReference type="PANTHER" id="PTHR48059:SF30">
    <property type="entry name" value="OS06G0587000 PROTEIN"/>
    <property type="match status" value="1"/>
</dbReference>
<keyword evidence="5" id="KW-0677">Repeat</keyword>
<dbReference type="Pfam" id="PF13855">
    <property type="entry name" value="LRR_8"/>
    <property type="match status" value="1"/>
</dbReference>
<dbReference type="Pfam" id="PF00560">
    <property type="entry name" value="LRR_1"/>
    <property type="match status" value="2"/>
</dbReference>
<keyword evidence="2" id="KW-1003">Cell membrane</keyword>
<evidence type="ECO:0000256" key="3">
    <source>
        <dbReference type="ARBA" id="ARBA00022614"/>
    </source>
</evidence>
<keyword evidence="6" id="KW-0472">Membrane</keyword>
<dbReference type="InterPro" id="IPR001611">
    <property type="entry name" value="Leu-rich_rpt"/>
</dbReference>
<dbReference type="PANTHER" id="PTHR48059">
    <property type="entry name" value="POLYGALACTURONASE INHIBITOR 1"/>
    <property type="match status" value="1"/>
</dbReference>
<feature type="non-terminal residue" evidence="7">
    <location>
        <position position="478"/>
    </location>
</feature>
<dbReference type="InterPro" id="IPR032675">
    <property type="entry name" value="LRR_dom_sf"/>
</dbReference>
<dbReference type="GO" id="GO:0051707">
    <property type="term" value="P:response to other organism"/>
    <property type="evidence" value="ECO:0007669"/>
    <property type="project" value="UniProtKB-ARBA"/>
</dbReference>
<dbReference type="PRINTS" id="PR00019">
    <property type="entry name" value="LEURICHRPT"/>
</dbReference>
<accession>A0AA38L0N6</accession>
<evidence type="ECO:0000256" key="4">
    <source>
        <dbReference type="ARBA" id="ARBA00022729"/>
    </source>
</evidence>
<organism evidence="7 8">
    <name type="scientific">Taxus chinensis</name>
    <name type="common">Chinese yew</name>
    <name type="synonym">Taxus wallichiana var. chinensis</name>
    <dbReference type="NCBI Taxonomy" id="29808"/>
    <lineage>
        <taxon>Eukaryota</taxon>
        <taxon>Viridiplantae</taxon>
        <taxon>Streptophyta</taxon>
        <taxon>Embryophyta</taxon>
        <taxon>Tracheophyta</taxon>
        <taxon>Spermatophyta</taxon>
        <taxon>Pinopsida</taxon>
        <taxon>Pinidae</taxon>
        <taxon>Conifers II</taxon>
        <taxon>Cupressales</taxon>
        <taxon>Taxaceae</taxon>
        <taxon>Taxus</taxon>
    </lineage>
</organism>
<gene>
    <name evidence="7" type="ORF">KI387_035583</name>
</gene>